<accession>A0ABQ3VLN1</accession>
<feature type="region of interest" description="Disordered" evidence="1">
    <location>
        <begin position="31"/>
        <end position="78"/>
    </location>
</feature>
<comment type="caution">
    <text evidence="2">The sequence shown here is derived from an EMBL/GenBank/DDBJ whole genome shotgun (WGS) entry which is preliminary data.</text>
</comment>
<proteinExistence type="predicted"/>
<evidence type="ECO:0000313" key="2">
    <source>
        <dbReference type="EMBL" id="GHO87122.1"/>
    </source>
</evidence>
<evidence type="ECO:0000256" key="1">
    <source>
        <dbReference type="SAM" id="MobiDB-lite"/>
    </source>
</evidence>
<organism evidence="2 3">
    <name type="scientific">Dictyobacter formicarum</name>
    <dbReference type="NCBI Taxonomy" id="2778368"/>
    <lineage>
        <taxon>Bacteria</taxon>
        <taxon>Bacillati</taxon>
        <taxon>Chloroflexota</taxon>
        <taxon>Ktedonobacteria</taxon>
        <taxon>Ktedonobacterales</taxon>
        <taxon>Dictyobacteraceae</taxon>
        <taxon>Dictyobacter</taxon>
    </lineage>
</organism>
<name>A0ABQ3VLN1_9CHLR</name>
<reference evidence="2 3" key="1">
    <citation type="journal article" date="2021" name="Int. J. Syst. Evol. Microbiol.">
        <title>Reticulibacter mediterranei gen. nov., sp. nov., within the new family Reticulibacteraceae fam. nov., and Ktedonospora formicarum gen. nov., sp. nov., Ktedonobacter robiniae sp. nov., Dictyobacter formicarum sp. nov. and Dictyobacter arantiisoli sp. nov., belonging to the class Ktedonobacteria.</title>
        <authorList>
            <person name="Yabe S."/>
            <person name="Zheng Y."/>
            <person name="Wang C.M."/>
            <person name="Sakai Y."/>
            <person name="Abe K."/>
            <person name="Yokota A."/>
            <person name="Donadio S."/>
            <person name="Cavaletti L."/>
            <person name="Monciardini P."/>
        </authorList>
    </citation>
    <scope>NUCLEOTIDE SEQUENCE [LARGE SCALE GENOMIC DNA]</scope>
    <source>
        <strain evidence="2 3">SOSP1-9</strain>
    </source>
</reference>
<sequence length="78" mass="8491">MITEAGNDPQVVRLVYIAAFAPDKGESVSTLLKEAQPGTPASSILPPQDGYLYQDKSTRSDQHTIGRTPLTPLQNHKE</sequence>
<gene>
    <name evidence="2" type="ORF">KSZ_51280</name>
</gene>
<dbReference type="EMBL" id="BNJJ01000015">
    <property type="protein sequence ID" value="GHO87122.1"/>
    <property type="molecule type" value="Genomic_DNA"/>
</dbReference>
<keyword evidence="3" id="KW-1185">Reference proteome</keyword>
<evidence type="ECO:0000313" key="3">
    <source>
        <dbReference type="Proteomes" id="UP000635565"/>
    </source>
</evidence>
<dbReference type="Proteomes" id="UP000635565">
    <property type="component" value="Unassembled WGS sequence"/>
</dbReference>
<protein>
    <submittedName>
        <fullName evidence="2">Uncharacterized protein</fullName>
    </submittedName>
</protein>